<feature type="domain" description="C2H2-type" evidence="12">
    <location>
        <begin position="350"/>
        <end position="377"/>
    </location>
</feature>
<dbReference type="EMBL" id="VXBN01012211">
    <property type="protein sequence ID" value="NWR08411.1"/>
    <property type="molecule type" value="Genomic_DNA"/>
</dbReference>
<accession>A0A7K4UEB6</accession>
<comment type="similarity">
    <text evidence="9">Belongs to the sal C2H2-type zinc-finger protein family.</text>
</comment>
<name>A0A7K4UEB6_9SYLV</name>
<feature type="region of interest" description="Disordered" evidence="11">
    <location>
        <begin position="1"/>
        <end position="40"/>
    </location>
</feature>
<comment type="subcellular location">
    <subcellularLocation>
        <location evidence="1">Nucleus</location>
    </subcellularLocation>
</comment>
<dbReference type="FunFam" id="3.30.160.60:FF:000025">
    <property type="entry name" value="Spalt-like transcription factor 1"/>
    <property type="match status" value="1"/>
</dbReference>
<feature type="domain" description="C2H2-type" evidence="12">
    <location>
        <begin position="580"/>
        <end position="602"/>
    </location>
</feature>
<feature type="region of interest" description="Disordered" evidence="11">
    <location>
        <begin position="731"/>
        <end position="807"/>
    </location>
</feature>
<feature type="compositionally biased region" description="Polar residues" evidence="11">
    <location>
        <begin position="680"/>
        <end position="697"/>
    </location>
</feature>
<evidence type="ECO:0000256" key="1">
    <source>
        <dbReference type="ARBA" id="ARBA00004123"/>
    </source>
</evidence>
<keyword evidence="7" id="KW-0804">Transcription</keyword>
<dbReference type="GO" id="GO:0000978">
    <property type="term" value="F:RNA polymerase II cis-regulatory region sequence-specific DNA binding"/>
    <property type="evidence" value="ECO:0007669"/>
    <property type="project" value="TreeGrafter"/>
</dbReference>
<evidence type="ECO:0000313" key="13">
    <source>
        <dbReference type="EMBL" id="NWR08411.1"/>
    </source>
</evidence>
<dbReference type="InterPro" id="IPR036236">
    <property type="entry name" value="Znf_C2H2_sf"/>
</dbReference>
<dbReference type="PANTHER" id="PTHR23233">
    <property type="entry name" value="SAL-LIKE PROTEIN"/>
    <property type="match status" value="1"/>
</dbReference>
<keyword evidence="8" id="KW-0539">Nucleus</keyword>
<dbReference type="PANTHER" id="PTHR23233:SF19">
    <property type="entry name" value="SAL-LIKE PROTEIN 4"/>
    <property type="match status" value="1"/>
</dbReference>
<keyword evidence="3" id="KW-0677">Repeat</keyword>
<evidence type="ECO:0000259" key="12">
    <source>
        <dbReference type="PROSITE" id="PS50157"/>
    </source>
</evidence>
<dbReference type="Pfam" id="PF00096">
    <property type="entry name" value="zf-C2H2"/>
    <property type="match status" value="4"/>
</dbReference>
<evidence type="ECO:0000256" key="4">
    <source>
        <dbReference type="ARBA" id="ARBA00022771"/>
    </source>
</evidence>
<dbReference type="Gene3D" id="3.30.160.60">
    <property type="entry name" value="Classic Zinc Finger"/>
    <property type="match status" value="5"/>
</dbReference>
<keyword evidence="6" id="KW-0805">Transcription regulation</keyword>
<keyword evidence="2" id="KW-0479">Metal-binding</keyword>
<feature type="region of interest" description="Disordered" evidence="11">
    <location>
        <begin position="636"/>
        <end position="697"/>
    </location>
</feature>
<sequence>MPRRKQAKPRHIPAQERPPGAAGGSTQDIPGDRDGEMSSKRCRMEETKICEKCCAEFFVLSEFLEHQKNCTKNLPVLITNDSEGTIPPESFSEAPLGTSPNDQMDGRTRKDIQAKGCTSSVEKREGKMDAELVGGMCLETEPPLTPAAPSLSSLPKPEVPNTSSAVSFSAASFNTICMMLEQLLCMSQQQFQLLREQIHIQIAMMAPHTLHPSTAAAADPLKALEADVSQQLSAAVAVIRQKAGSQSLPLESLEQGELPHSNTGIAATSSLAAGLSSSFPLKPEGSRGLPASISQFPNPLLPQSSGSVIFQNPLSALSSMMDSSKKGQGKPPNISMSESKPKAEEPLFKHKCKFCGKVFGKDSALQIHLRSHVNRQRPYICVICGSHFTTKESFKVHVQRHKNEYSCIKMNPYPVPEHLDNVPTSTGIPCGMSVPLDESNLIVDSKPLLTTLPTSAATGVPQTISSLAGIKDSLPGTFSSELQSRPSPQSEGGSSLSGAVGHESGTEQSLSSPQATCSVSIFHVSGSNKPGSETSKFQQLVENTNKSTAKPNECLVCHKVLGSRGSLKLHYRTHTGERPFKCKVCGHAFSTKGNLTAHYGVHWTNPSSKVQHSCPVCQKSAHPVVLQQHIRMHMGGQIPNTPMPEPACDSAEVEPAVPEKNRDVVESIDVGDDLDPQGGPRSSSKPPTLCNAQSESPTTAATFSGVTALENQMRIVTSSLNLQWQSSLKSSDIAGSDGVTNASSSVAGDADSQDGRSPVASEAAALPALSPASSQPESASSKSPAFNSQEDSSTGSTSEGPGNAPAEVEGVVGALGLKYGNIDGKGIKEEPGLHFANGEYGRSSIPASLVRAPPALIKMELPSDCPLSTGHFLGSPALSPGVTPPAKQHTCTTCGKNFSSASALQIHERTHTGEKPFACTICGRAFTTKGNLKIHGGTHTWNNSAKRGRRLSMDNPMALLGNHPRKVQETFPKALVPSVSIGPAVWSRHGAVLSTGLAASTNEISVIQSGALSVPVPVASPLNSSPASKGDTALAGAAPDPEKAGGAAGSVPKHQFPQLLEENKIAVS</sequence>
<dbReference type="InterPro" id="IPR051565">
    <property type="entry name" value="Sal_C2H2-zinc-finger"/>
</dbReference>
<evidence type="ECO:0000256" key="5">
    <source>
        <dbReference type="ARBA" id="ARBA00022833"/>
    </source>
</evidence>
<gene>
    <name evidence="13" type="primary">Sall4_1</name>
    <name evidence="13" type="ORF">SINWEB_R08662</name>
</gene>
<dbReference type="Proteomes" id="UP000580691">
    <property type="component" value="Unassembled WGS sequence"/>
</dbReference>
<feature type="domain" description="C2H2-type" evidence="12">
    <location>
        <begin position="889"/>
        <end position="916"/>
    </location>
</feature>
<feature type="compositionally biased region" description="Basic and acidic residues" evidence="11">
    <location>
        <begin position="30"/>
        <end position="40"/>
    </location>
</feature>
<dbReference type="InterPro" id="IPR013087">
    <property type="entry name" value="Znf_C2H2_type"/>
</dbReference>
<dbReference type="SUPFAM" id="SSF57667">
    <property type="entry name" value="beta-beta-alpha zinc fingers"/>
    <property type="match status" value="3"/>
</dbReference>
<feature type="region of interest" description="Disordered" evidence="11">
    <location>
        <begin position="475"/>
        <end position="514"/>
    </location>
</feature>
<feature type="non-terminal residue" evidence="13">
    <location>
        <position position="1068"/>
    </location>
</feature>
<feature type="domain" description="C2H2-type" evidence="12">
    <location>
        <begin position="552"/>
        <end position="579"/>
    </location>
</feature>
<evidence type="ECO:0000256" key="9">
    <source>
        <dbReference type="ARBA" id="ARBA00038474"/>
    </source>
</evidence>
<feature type="domain" description="C2H2-type" evidence="12">
    <location>
        <begin position="379"/>
        <end position="406"/>
    </location>
</feature>
<evidence type="ECO:0000256" key="2">
    <source>
        <dbReference type="ARBA" id="ARBA00022723"/>
    </source>
</evidence>
<feature type="region of interest" description="Disordered" evidence="11">
    <location>
        <begin position="320"/>
        <end position="342"/>
    </location>
</feature>
<dbReference type="GO" id="GO:0000981">
    <property type="term" value="F:DNA-binding transcription factor activity, RNA polymerase II-specific"/>
    <property type="evidence" value="ECO:0007669"/>
    <property type="project" value="TreeGrafter"/>
</dbReference>
<dbReference type="AlphaFoldDB" id="A0A7K4UEB6"/>
<comment type="caution">
    <text evidence="13">The sequence shown here is derived from an EMBL/GenBank/DDBJ whole genome shotgun (WGS) entry which is preliminary data.</text>
</comment>
<feature type="region of interest" description="Disordered" evidence="11">
    <location>
        <begin position="83"/>
        <end position="107"/>
    </location>
</feature>
<feature type="non-terminal residue" evidence="13">
    <location>
        <position position="1"/>
    </location>
</feature>
<dbReference type="OrthoDB" id="8749569at2759"/>
<keyword evidence="14" id="KW-1185">Reference proteome</keyword>
<dbReference type="PROSITE" id="PS00028">
    <property type="entry name" value="ZINC_FINGER_C2H2_1"/>
    <property type="match status" value="6"/>
</dbReference>
<evidence type="ECO:0000256" key="8">
    <source>
        <dbReference type="ARBA" id="ARBA00023242"/>
    </source>
</evidence>
<feature type="compositionally biased region" description="Basic residues" evidence="11">
    <location>
        <begin position="1"/>
        <end position="11"/>
    </location>
</feature>
<evidence type="ECO:0000256" key="3">
    <source>
        <dbReference type="ARBA" id="ARBA00022737"/>
    </source>
</evidence>
<feature type="compositionally biased region" description="Polar residues" evidence="11">
    <location>
        <begin position="476"/>
        <end position="497"/>
    </location>
</feature>
<evidence type="ECO:0000256" key="11">
    <source>
        <dbReference type="SAM" id="MobiDB-lite"/>
    </source>
</evidence>
<evidence type="ECO:0000256" key="7">
    <source>
        <dbReference type="ARBA" id="ARBA00023163"/>
    </source>
</evidence>
<evidence type="ECO:0000313" key="14">
    <source>
        <dbReference type="Proteomes" id="UP000580691"/>
    </source>
</evidence>
<evidence type="ECO:0000256" key="6">
    <source>
        <dbReference type="ARBA" id="ARBA00023015"/>
    </source>
</evidence>
<organism evidence="13 14">
    <name type="scientific">Sinosuthora webbiana</name>
    <dbReference type="NCBI Taxonomy" id="337173"/>
    <lineage>
        <taxon>Eukaryota</taxon>
        <taxon>Metazoa</taxon>
        <taxon>Chordata</taxon>
        <taxon>Craniata</taxon>
        <taxon>Vertebrata</taxon>
        <taxon>Euteleostomi</taxon>
        <taxon>Archelosauria</taxon>
        <taxon>Archosauria</taxon>
        <taxon>Dinosauria</taxon>
        <taxon>Saurischia</taxon>
        <taxon>Theropoda</taxon>
        <taxon>Coelurosauria</taxon>
        <taxon>Aves</taxon>
        <taxon>Neognathae</taxon>
        <taxon>Neoaves</taxon>
        <taxon>Telluraves</taxon>
        <taxon>Australaves</taxon>
        <taxon>Passeriformes</taxon>
        <taxon>Sylvioidea</taxon>
        <taxon>Sylviidae</taxon>
        <taxon>Sinosuthora</taxon>
    </lineage>
</organism>
<keyword evidence="4 10" id="KW-0863">Zinc-finger</keyword>
<feature type="compositionally biased region" description="Low complexity" evidence="11">
    <location>
        <begin position="757"/>
        <end position="785"/>
    </location>
</feature>
<dbReference type="FunFam" id="3.30.160.60:FF:000260">
    <property type="entry name" value="Spalt-like transcription factor 1"/>
    <property type="match status" value="1"/>
</dbReference>
<feature type="compositionally biased region" description="Polar residues" evidence="11">
    <location>
        <begin position="786"/>
        <end position="800"/>
    </location>
</feature>
<dbReference type="GO" id="GO:0008270">
    <property type="term" value="F:zinc ion binding"/>
    <property type="evidence" value="ECO:0007669"/>
    <property type="project" value="UniProtKB-KW"/>
</dbReference>
<dbReference type="GO" id="GO:0005634">
    <property type="term" value="C:nucleus"/>
    <property type="evidence" value="ECO:0007669"/>
    <property type="project" value="UniProtKB-SubCell"/>
</dbReference>
<dbReference type="FunFam" id="3.30.160.60:FF:000291">
    <property type="entry name" value="Spalt-like transcription factor 4"/>
    <property type="match status" value="1"/>
</dbReference>
<reference evidence="13 14" key="1">
    <citation type="submission" date="2019-09" db="EMBL/GenBank/DDBJ databases">
        <title>Bird 10,000 Genomes (B10K) Project - Family phase.</title>
        <authorList>
            <person name="Zhang G."/>
        </authorList>
    </citation>
    <scope>NUCLEOTIDE SEQUENCE [LARGE SCALE GENOMIC DNA]</scope>
    <source>
        <strain evidence="13">B10K-DU-002-08</strain>
        <tissue evidence="13">Muscle</tissue>
    </source>
</reference>
<protein>
    <submittedName>
        <fullName evidence="13">SALL4 protein</fullName>
    </submittedName>
</protein>
<evidence type="ECO:0000256" key="10">
    <source>
        <dbReference type="PROSITE-ProRule" id="PRU00042"/>
    </source>
</evidence>
<keyword evidence="5" id="KW-0862">Zinc</keyword>
<proteinExistence type="inferred from homology"/>
<feature type="region of interest" description="Disordered" evidence="11">
    <location>
        <begin position="1021"/>
        <end position="1057"/>
    </location>
</feature>
<feature type="domain" description="C2H2-type" evidence="12">
    <location>
        <begin position="917"/>
        <end position="944"/>
    </location>
</feature>
<dbReference type="FunFam" id="3.30.160.60:FF:001874">
    <property type="entry name" value="sal-like protein 4 isoform X2"/>
    <property type="match status" value="1"/>
</dbReference>
<dbReference type="SMART" id="SM00355">
    <property type="entry name" value="ZnF_C2H2"/>
    <property type="match status" value="7"/>
</dbReference>
<dbReference type="PROSITE" id="PS50157">
    <property type="entry name" value="ZINC_FINGER_C2H2_2"/>
    <property type="match status" value="6"/>
</dbReference>